<sequence>MTSPASSIIIVGAGVFGLSSALHLQQRGYRNIKIFDKQDYHASKYSPFKGGDSASSDSHKVIRSAYGDSAILQDLANRAIDKWKQWNRDSGQELFLNTGWARLTDIGRPQDVDIETFKTMSEAGLGHTQYFLHSDQDLKRAEVDGWGGARLDQFQRRSRGLALDGVFDSNAGLANADLACKYVLDLIQEGGAEAYFGDKGELSSLIRDNKDARRVVGIVTKDGERHLADLVIVAAGPFSPLIVPELKSFMTTTAGNFVFIKVPEHLQHRYRADAFPTWAWNYAGSVENGGLTGFPLDRNDILKFSYRSLKWTNPSDEDSETPFSVPATAEEVEKRGPPLSPIAETKDFVRENLPDLVGAEITAVKMCWYADTVDFEFVIDRVPETEGLLVVTGGSFHGFKFLPVLGEYVVDVLEGKENKYTQFWRWRTPTKEQKERILHNTLSDERVWAKQKLATPEDLKW</sequence>
<keyword evidence="9" id="KW-1185">Reference proteome</keyword>
<evidence type="ECO:0000313" key="9">
    <source>
        <dbReference type="Proteomes" id="UP001140502"/>
    </source>
</evidence>
<evidence type="ECO:0000259" key="7">
    <source>
        <dbReference type="Pfam" id="PF01266"/>
    </source>
</evidence>
<evidence type="ECO:0000256" key="5">
    <source>
        <dbReference type="ARBA" id="ARBA00023002"/>
    </source>
</evidence>
<dbReference type="EMBL" id="JAPEUR010000221">
    <property type="protein sequence ID" value="KAJ4314738.1"/>
    <property type="molecule type" value="Genomic_DNA"/>
</dbReference>
<dbReference type="GO" id="GO:0008115">
    <property type="term" value="F:sarcosine oxidase activity"/>
    <property type="evidence" value="ECO:0007669"/>
    <property type="project" value="TreeGrafter"/>
</dbReference>
<keyword evidence="4" id="KW-0274">FAD</keyword>
<feature type="signal peptide" evidence="6">
    <location>
        <begin position="1"/>
        <end position="21"/>
    </location>
</feature>
<organism evidence="8 9">
    <name type="scientific">Fusarium piperis</name>
    <dbReference type="NCBI Taxonomy" id="1435070"/>
    <lineage>
        <taxon>Eukaryota</taxon>
        <taxon>Fungi</taxon>
        <taxon>Dikarya</taxon>
        <taxon>Ascomycota</taxon>
        <taxon>Pezizomycotina</taxon>
        <taxon>Sordariomycetes</taxon>
        <taxon>Hypocreomycetidae</taxon>
        <taxon>Hypocreales</taxon>
        <taxon>Nectriaceae</taxon>
        <taxon>Fusarium</taxon>
        <taxon>Fusarium solani species complex</taxon>
    </lineage>
</organism>
<evidence type="ECO:0000256" key="3">
    <source>
        <dbReference type="ARBA" id="ARBA00022630"/>
    </source>
</evidence>
<dbReference type="InterPro" id="IPR036188">
    <property type="entry name" value="FAD/NAD-bd_sf"/>
</dbReference>
<feature type="domain" description="FAD dependent oxidoreductase" evidence="7">
    <location>
        <begin position="8"/>
        <end position="411"/>
    </location>
</feature>
<reference evidence="8" key="1">
    <citation type="submission" date="2022-10" db="EMBL/GenBank/DDBJ databases">
        <title>Tapping the CABI collections for fungal endophytes: first genome assemblies for Collariella, Neodidymelliopsis, Ascochyta clinopodiicola, Didymella pomorum, Didymosphaeria variabile, Neocosmospora piperis and Neocucurbitaria cava.</title>
        <authorList>
            <person name="Hill R."/>
        </authorList>
    </citation>
    <scope>NUCLEOTIDE SEQUENCE</scope>
    <source>
        <strain evidence="8">IMI 366586</strain>
    </source>
</reference>
<evidence type="ECO:0000256" key="2">
    <source>
        <dbReference type="ARBA" id="ARBA00010989"/>
    </source>
</evidence>
<proteinExistence type="inferred from homology"/>
<dbReference type="Pfam" id="PF01266">
    <property type="entry name" value="DAO"/>
    <property type="match status" value="1"/>
</dbReference>
<dbReference type="InterPro" id="IPR006076">
    <property type="entry name" value="FAD-dep_OxRdtase"/>
</dbReference>
<dbReference type="PANTHER" id="PTHR10961:SF15">
    <property type="entry name" value="FAD DEPENDENT OXIDOREDUCTASE DOMAIN-CONTAINING PROTEIN"/>
    <property type="match status" value="1"/>
</dbReference>
<keyword evidence="6" id="KW-0732">Signal</keyword>
<dbReference type="Gene3D" id="3.30.9.10">
    <property type="entry name" value="D-Amino Acid Oxidase, subunit A, domain 2"/>
    <property type="match status" value="1"/>
</dbReference>
<dbReference type="Proteomes" id="UP001140502">
    <property type="component" value="Unassembled WGS sequence"/>
</dbReference>
<dbReference type="InterPro" id="IPR045170">
    <property type="entry name" value="MTOX"/>
</dbReference>
<feature type="chain" id="PRO_5040965909" description="FAD dependent oxidoreductase domain-containing protein" evidence="6">
    <location>
        <begin position="22"/>
        <end position="461"/>
    </location>
</feature>
<comment type="cofactor">
    <cofactor evidence="1">
        <name>FAD</name>
        <dbReference type="ChEBI" id="CHEBI:57692"/>
    </cofactor>
</comment>
<evidence type="ECO:0000256" key="1">
    <source>
        <dbReference type="ARBA" id="ARBA00001974"/>
    </source>
</evidence>
<dbReference type="Gene3D" id="3.50.50.60">
    <property type="entry name" value="FAD/NAD(P)-binding domain"/>
    <property type="match status" value="1"/>
</dbReference>
<dbReference type="AlphaFoldDB" id="A0A9W8W7K8"/>
<evidence type="ECO:0000256" key="4">
    <source>
        <dbReference type="ARBA" id="ARBA00022827"/>
    </source>
</evidence>
<comment type="similarity">
    <text evidence="2">Belongs to the MSOX/MTOX family.</text>
</comment>
<keyword evidence="3" id="KW-0285">Flavoprotein</keyword>
<accession>A0A9W8W7K8</accession>
<dbReference type="PANTHER" id="PTHR10961">
    <property type="entry name" value="PEROXISOMAL SARCOSINE OXIDASE"/>
    <property type="match status" value="1"/>
</dbReference>
<evidence type="ECO:0000256" key="6">
    <source>
        <dbReference type="SAM" id="SignalP"/>
    </source>
</evidence>
<comment type="caution">
    <text evidence="8">The sequence shown here is derived from an EMBL/GenBank/DDBJ whole genome shotgun (WGS) entry which is preliminary data.</text>
</comment>
<dbReference type="GO" id="GO:0050660">
    <property type="term" value="F:flavin adenine dinucleotide binding"/>
    <property type="evidence" value="ECO:0007669"/>
    <property type="project" value="InterPro"/>
</dbReference>
<dbReference type="SUPFAM" id="SSF51905">
    <property type="entry name" value="FAD/NAD(P)-binding domain"/>
    <property type="match status" value="1"/>
</dbReference>
<gene>
    <name evidence="8" type="ORF">N0V84_008731</name>
</gene>
<evidence type="ECO:0000313" key="8">
    <source>
        <dbReference type="EMBL" id="KAJ4314738.1"/>
    </source>
</evidence>
<name>A0A9W8W7K8_9HYPO</name>
<keyword evidence="5" id="KW-0560">Oxidoreductase</keyword>
<dbReference type="OrthoDB" id="2219495at2759"/>
<protein>
    <recommendedName>
        <fullName evidence="7">FAD dependent oxidoreductase domain-containing protein</fullName>
    </recommendedName>
</protein>